<dbReference type="Proteomes" id="UP000075816">
    <property type="component" value="Unassembled WGS sequence"/>
</dbReference>
<keyword evidence="2" id="KW-0288">FMN</keyword>
<dbReference type="Gene3D" id="3.20.20.70">
    <property type="entry name" value="Aldolase class I"/>
    <property type="match status" value="1"/>
</dbReference>
<proteinExistence type="predicted"/>
<dbReference type="AlphaFoldDB" id="A0A162JG55"/>
<dbReference type="CDD" id="cd04730">
    <property type="entry name" value="NPD_like"/>
    <property type="match status" value="1"/>
</dbReference>
<keyword evidence="5" id="KW-0223">Dioxygenase</keyword>
<organism evidence="5 6">
    <name type="scientific">Fusobacterium necrophorum subsp. funduliforme</name>
    <dbReference type="NCBI Taxonomy" id="143387"/>
    <lineage>
        <taxon>Bacteria</taxon>
        <taxon>Fusobacteriati</taxon>
        <taxon>Fusobacteriota</taxon>
        <taxon>Fusobacteriia</taxon>
        <taxon>Fusobacteriales</taxon>
        <taxon>Fusobacteriaceae</taxon>
        <taxon>Fusobacterium</taxon>
    </lineage>
</organism>
<dbReference type="eggNOG" id="COG2070">
    <property type="taxonomic scope" value="Bacteria"/>
</dbReference>
<dbReference type="Pfam" id="PF03060">
    <property type="entry name" value="NMO"/>
    <property type="match status" value="1"/>
</dbReference>
<sequence length="315" mass="33134">MKKTDRLCEMFGIEYPIFQGAMAWIANGNLAGSVSRDGGLGIIAGGGMPGDVLRAEIRKAKAIAGKKPIGVNLMLMSDNIEEQVNICVEEKVEVVTTGAGNPGIYIETLKAAGIKVCPVVASVALAKRMEKIGVDAVIAEGMEGGGHIGSISTMSLLPQIVDAVNIPVICAGGVASGRQMLAALAMGASGVQCGTIFIVAKECQAHENYKKAVLKAKDRSTVSTGNYTGHPVRVLENKFAKEILEMEKSGASKEEIEAKGTGKLRLAVVDGDVNAGSVMAGQVAAMVQEEKTTKEILTTLMKELEEAKERLKQEF</sequence>
<evidence type="ECO:0000313" key="5">
    <source>
        <dbReference type="EMBL" id="KYL05699.1"/>
    </source>
</evidence>
<dbReference type="RefSeq" id="WP_005958309.1">
    <property type="nucleotide sequence ID" value="NZ_CAXOUJ010000032.1"/>
</dbReference>
<evidence type="ECO:0000256" key="3">
    <source>
        <dbReference type="ARBA" id="ARBA00023002"/>
    </source>
</evidence>
<keyword evidence="4" id="KW-0175">Coiled coil</keyword>
<comment type="caution">
    <text evidence="5">The sequence shown here is derived from an EMBL/GenBank/DDBJ whole genome shotgun (WGS) entry which is preliminary data.</text>
</comment>
<name>A0A162JG55_9FUSO</name>
<dbReference type="InterPro" id="IPR013785">
    <property type="entry name" value="Aldolase_TIM"/>
</dbReference>
<dbReference type="SUPFAM" id="SSF51412">
    <property type="entry name" value="Inosine monophosphate dehydrogenase (IMPDH)"/>
    <property type="match status" value="1"/>
</dbReference>
<evidence type="ECO:0000256" key="2">
    <source>
        <dbReference type="ARBA" id="ARBA00022643"/>
    </source>
</evidence>
<evidence type="ECO:0000256" key="1">
    <source>
        <dbReference type="ARBA" id="ARBA00022630"/>
    </source>
</evidence>
<dbReference type="GO" id="GO:0018580">
    <property type="term" value="F:nitronate monooxygenase activity"/>
    <property type="evidence" value="ECO:0007669"/>
    <property type="project" value="InterPro"/>
</dbReference>
<evidence type="ECO:0000256" key="4">
    <source>
        <dbReference type="SAM" id="Coils"/>
    </source>
</evidence>
<reference evidence="5 6" key="1">
    <citation type="submission" date="2016-03" db="EMBL/GenBank/DDBJ databases">
        <title>Comparative genomics of human isolates of Fusobacterium necrophorum.</title>
        <authorList>
            <person name="Jensen A."/>
            <person name="Bank S."/>
            <person name="Andersen P.S."/>
            <person name="Kristensen L.H."/>
            <person name="Prag J."/>
        </authorList>
    </citation>
    <scope>NUCLEOTIDE SEQUENCE [LARGE SCALE GENOMIC DNA]</scope>
    <source>
        <strain evidence="5 6">LS_1264</strain>
    </source>
</reference>
<dbReference type="PANTHER" id="PTHR32332:SF20">
    <property type="entry name" value="2-NITROPROPANE DIOXYGENASE-LIKE PROTEIN"/>
    <property type="match status" value="1"/>
</dbReference>
<feature type="coiled-coil region" evidence="4">
    <location>
        <begin position="287"/>
        <end position="314"/>
    </location>
</feature>
<accession>A0A162JG55</accession>
<keyword evidence="3" id="KW-0560">Oxidoreductase</keyword>
<keyword evidence="1" id="KW-0285">Flavoprotein</keyword>
<dbReference type="GO" id="GO:0051213">
    <property type="term" value="F:dioxygenase activity"/>
    <property type="evidence" value="ECO:0007669"/>
    <property type="project" value="UniProtKB-KW"/>
</dbReference>
<dbReference type="PANTHER" id="PTHR32332">
    <property type="entry name" value="2-NITROPROPANE DIOXYGENASE"/>
    <property type="match status" value="1"/>
</dbReference>
<gene>
    <name evidence="5" type="ORF">A2J07_02920</name>
</gene>
<protein>
    <submittedName>
        <fullName evidence="5">2-nitropropane dioxygenase</fullName>
    </submittedName>
</protein>
<dbReference type="KEGG" id="fnf:BSQ88_06035"/>
<evidence type="ECO:0000313" key="6">
    <source>
        <dbReference type="Proteomes" id="UP000075816"/>
    </source>
</evidence>
<dbReference type="InterPro" id="IPR004136">
    <property type="entry name" value="NMO"/>
</dbReference>
<dbReference type="EMBL" id="LVEA01000001">
    <property type="protein sequence ID" value="KYL05699.1"/>
    <property type="molecule type" value="Genomic_DNA"/>
</dbReference>